<dbReference type="EMBL" id="MU807025">
    <property type="protein sequence ID" value="KAJ3832247.1"/>
    <property type="molecule type" value="Genomic_DNA"/>
</dbReference>
<comment type="caution">
    <text evidence="2">The sequence shown here is derived from an EMBL/GenBank/DDBJ whole genome shotgun (WGS) entry which is preliminary data.</text>
</comment>
<dbReference type="Proteomes" id="UP001163846">
    <property type="component" value="Unassembled WGS sequence"/>
</dbReference>
<proteinExistence type="predicted"/>
<feature type="domain" description="GAG-pre-integrase" evidence="1">
    <location>
        <begin position="4"/>
        <end position="50"/>
    </location>
</feature>
<dbReference type="InterPro" id="IPR025724">
    <property type="entry name" value="GAG-pre-integrase_dom"/>
</dbReference>
<gene>
    <name evidence="2" type="ORF">F5878DRAFT_512249</name>
</gene>
<evidence type="ECO:0000313" key="2">
    <source>
        <dbReference type="EMBL" id="KAJ3832247.1"/>
    </source>
</evidence>
<protein>
    <recommendedName>
        <fullName evidence="1">GAG-pre-integrase domain-containing protein</fullName>
    </recommendedName>
</protein>
<keyword evidence="3" id="KW-1185">Reference proteome</keyword>
<dbReference type="AlphaFoldDB" id="A0AA38UAX7"/>
<feature type="non-terminal residue" evidence="2">
    <location>
        <position position="88"/>
    </location>
</feature>
<sequence length="88" mass="10027">VDLQAWHRRFGHAGISRIKMIIQKKLVDGMAILGSTDEKIDECDSCHMGKAKRRPFDAITTRESRILERVHVDLTGPIRVQAVGGYYY</sequence>
<dbReference type="Pfam" id="PF13976">
    <property type="entry name" value="gag_pre-integrs"/>
    <property type="match status" value="1"/>
</dbReference>
<accession>A0AA38UAX7</accession>
<organism evidence="2 3">
    <name type="scientific">Lentinula raphanica</name>
    <dbReference type="NCBI Taxonomy" id="153919"/>
    <lineage>
        <taxon>Eukaryota</taxon>
        <taxon>Fungi</taxon>
        <taxon>Dikarya</taxon>
        <taxon>Basidiomycota</taxon>
        <taxon>Agaricomycotina</taxon>
        <taxon>Agaricomycetes</taxon>
        <taxon>Agaricomycetidae</taxon>
        <taxon>Agaricales</taxon>
        <taxon>Marasmiineae</taxon>
        <taxon>Omphalotaceae</taxon>
        <taxon>Lentinula</taxon>
    </lineage>
</organism>
<evidence type="ECO:0000259" key="1">
    <source>
        <dbReference type="Pfam" id="PF13976"/>
    </source>
</evidence>
<reference evidence="2" key="1">
    <citation type="submission" date="2022-08" db="EMBL/GenBank/DDBJ databases">
        <authorList>
            <consortium name="DOE Joint Genome Institute"/>
            <person name="Min B."/>
            <person name="Riley R."/>
            <person name="Sierra-Patev S."/>
            <person name="Naranjo-Ortiz M."/>
            <person name="Looney B."/>
            <person name="Konkel Z."/>
            <person name="Slot J.C."/>
            <person name="Sakamoto Y."/>
            <person name="Steenwyk J.L."/>
            <person name="Rokas A."/>
            <person name="Carro J."/>
            <person name="Camarero S."/>
            <person name="Ferreira P."/>
            <person name="Molpeceres G."/>
            <person name="Ruiz-Duenas F.J."/>
            <person name="Serrano A."/>
            <person name="Henrissat B."/>
            <person name="Drula E."/>
            <person name="Hughes K.W."/>
            <person name="Mata J.L."/>
            <person name="Ishikawa N.K."/>
            <person name="Vargas-Isla R."/>
            <person name="Ushijima S."/>
            <person name="Smith C.A."/>
            <person name="Ahrendt S."/>
            <person name="Andreopoulos W."/>
            <person name="He G."/>
            <person name="Labutti K."/>
            <person name="Lipzen A."/>
            <person name="Ng V."/>
            <person name="Sandor L."/>
            <person name="Barry K."/>
            <person name="Martinez A.T."/>
            <person name="Xiao Y."/>
            <person name="Gibbons J.G."/>
            <person name="Terashima K."/>
            <person name="Hibbett D.S."/>
            <person name="Grigoriev I.V."/>
        </authorList>
    </citation>
    <scope>NUCLEOTIDE SEQUENCE</scope>
    <source>
        <strain evidence="2">TFB9207</strain>
    </source>
</reference>
<evidence type="ECO:0000313" key="3">
    <source>
        <dbReference type="Proteomes" id="UP001163846"/>
    </source>
</evidence>
<name>A0AA38UAX7_9AGAR</name>
<feature type="non-terminal residue" evidence="2">
    <location>
        <position position="1"/>
    </location>
</feature>